<keyword evidence="7" id="KW-0547">Nucleotide-binding</keyword>
<evidence type="ECO:0000313" key="17">
    <source>
        <dbReference type="Proteomes" id="UP000320913"/>
    </source>
</evidence>
<dbReference type="GO" id="GO:0007234">
    <property type="term" value="P:osmosensory signaling via phosphorelay pathway"/>
    <property type="evidence" value="ECO:0007669"/>
    <property type="project" value="TreeGrafter"/>
</dbReference>
<dbReference type="FunFam" id="1.10.287.130:FF:000008">
    <property type="entry name" value="Two-component sensor histidine kinase"/>
    <property type="match status" value="1"/>
</dbReference>
<dbReference type="PROSITE" id="PS50109">
    <property type="entry name" value="HIS_KIN"/>
    <property type="match status" value="1"/>
</dbReference>
<dbReference type="SUPFAM" id="SSF55785">
    <property type="entry name" value="PYP-like sensor domain (PAS domain)"/>
    <property type="match status" value="1"/>
</dbReference>
<dbReference type="GO" id="GO:0000156">
    <property type="term" value="F:phosphorelay response regulator activity"/>
    <property type="evidence" value="ECO:0007669"/>
    <property type="project" value="TreeGrafter"/>
</dbReference>
<keyword evidence="13" id="KW-1133">Transmembrane helix</keyword>
<dbReference type="SUPFAM" id="SSF55874">
    <property type="entry name" value="ATPase domain of HSP90 chaperone/DNA topoisomerase II/histidine kinase"/>
    <property type="match status" value="1"/>
</dbReference>
<dbReference type="Pfam" id="PF02518">
    <property type="entry name" value="HATPase_c"/>
    <property type="match status" value="1"/>
</dbReference>
<organism evidence="16 17">
    <name type="scientific">Eiseniibacteriota bacterium</name>
    <dbReference type="NCBI Taxonomy" id="2212470"/>
    <lineage>
        <taxon>Bacteria</taxon>
        <taxon>Candidatus Eiseniibacteriota</taxon>
    </lineage>
</organism>
<dbReference type="InterPro" id="IPR003661">
    <property type="entry name" value="HisK_dim/P_dom"/>
</dbReference>
<feature type="coiled-coil region" evidence="12">
    <location>
        <begin position="226"/>
        <end position="260"/>
    </location>
</feature>
<sequence>MTSLTARLYSIIAVLLGLGLLAAGVALNRDASRMATQSLEEEGRRELALVRLSAPTSEIARGDLVAVDGWADRAGTAIGRRVTVIDSAGRVVGDSETPLESIRLMENEAGRPEVQAALNPGAGDTNRRTWTIRRQLFYIAEPLSPAAAGTHPAAVLRISIPVPQAYEFARRWQRHLWIAVLTVFLAVLIGGYFLAKRVDSRLRGMREASESLGRGELAIRLPVDAHDELAALARVLNSMAENLQQKLTELQAERDLSQAVIGNLSEGVALLGSDLTIRHANDRFWALVGADRPSGAMIPRLASARQPHLEEIVRQAVRQGLALRREAALYVDERREYEITVLPIRESPEAGDWLLTIRDLKPERTMANLRREFVANVSHELKTPLTSIRGYAETLLQGGLEDEGNRSRFVETIHAQAVRLEALVEDLLELADLERPDAALEIKDWNFAEIAREMASAFEEVAERRGLELQLDAPRDHHARVDRNRIEVAMRNLLDNAIKYTDAGSVKVTVRAADGDVRVSITDTGRGISPEHLPRVFERFYRVDLGRSRAFGGTGLGLSIVKHAIELHGGRVGVVSTPGTGTTFWFEVPANSPKADVGPRNGLS</sequence>
<dbReference type="SMART" id="SM00388">
    <property type="entry name" value="HisKA"/>
    <property type="match status" value="1"/>
</dbReference>
<evidence type="ECO:0000259" key="14">
    <source>
        <dbReference type="PROSITE" id="PS50109"/>
    </source>
</evidence>
<dbReference type="PRINTS" id="PR00344">
    <property type="entry name" value="BCTRLSENSOR"/>
</dbReference>
<keyword evidence="13" id="KW-0812">Transmembrane</keyword>
<comment type="subcellular location">
    <subcellularLocation>
        <location evidence="2">Cell membrane</location>
    </subcellularLocation>
</comment>
<keyword evidence="6" id="KW-0808">Transferase</keyword>
<dbReference type="PANTHER" id="PTHR42878:SF7">
    <property type="entry name" value="SENSOR HISTIDINE KINASE GLRK"/>
    <property type="match status" value="1"/>
</dbReference>
<dbReference type="GO" id="GO:0030295">
    <property type="term" value="F:protein kinase activator activity"/>
    <property type="evidence" value="ECO:0007669"/>
    <property type="project" value="TreeGrafter"/>
</dbReference>
<dbReference type="EC" id="2.7.13.3" evidence="3"/>
<dbReference type="Proteomes" id="UP000320913">
    <property type="component" value="Unassembled WGS sequence"/>
</dbReference>
<dbReference type="Gene3D" id="1.10.287.130">
    <property type="match status" value="1"/>
</dbReference>
<dbReference type="SMART" id="SM00387">
    <property type="entry name" value="HATPase_c"/>
    <property type="match status" value="1"/>
</dbReference>
<evidence type="ECO:0000256" key="12">
    <source>
        <dbReference type="SAM" id="Coils"/>
    </source>
</evidence>
<accession>A0A538T6Q8</accession>
<dbReference type="AlphaFoldDB" id="A0A538T6Q8"/>
<dbReference type="Pfam" id="PF00512">
    <property type="entry name" value="HisKA"/>
    <property type="match status" value="1"/>
</dbReference>
<keyword evidence="4" id="KW-1003">Cell membrane</keyword>
<evidence type="ECO:0000256" key="1">
    <source>
        <dbReference type="ARBA" id="ARBA00000085"/>
    </source>
</evidence>
<evidence type="ECO:0000256" key="8">
    <source>
        <dbReference type="ARBA" id="ARBA00022777"/>
    </source>
</evidence>
<dbReference type="SMART" id="SM00304">
    <property type="entry name" value="HAMP"/>
    <property type="match status" value="1"/>
</dbReference>
<dbReference type="PROSITE" id="PS50885">
    <property type="entry name" value="HAMP"/>
    <property type="match status" value="1"/>
</dbReference>
<dbReference type="FunFam" id="3.30.565.10:FF:000006">
    <property type="entry name" value="Sensor histidine kinase WalK"/>
    <property type="match status" value="1"/>
</dbReference>
<evidence type="ECO:0000256" key="2">
    <source>
        <dbReference type="ARBA" id="ARBA00004236"/>
    </source>
</evidence>
<comment type="catalytic activity">
    <reaction evidence="1">
        <text>ATP + protein L-histidine = ADP + protein N-phospho-L-histidine.</text>
        <dbReference type="EC" id="2.7.13.3"/>
    </reaction>
</comment>
<evidence type="ECO:0000259" key="15">
    <source>
        <dbReference type="PROSITE" id="PS50885"/>
    </source>
</evidence>
<evidence type="ECO:0000256" key="9">
    <source>
        <dbReference type="ARBA" id="ARBA00022840"/>
    </source>
</evidence>
<dbReference type="CDD" id="cd06225">
    <property type="entry name" value="HAMP"/>
    <property type="match status" value="1"/>
</dbReference>
<feature type="transmembrane region" description="Helical" evidence="13">
    <location>
        <begin position="6"/>
        <end position="27"/>
    </location>
</feature>
<dbReference type="GO" id="GO:0000155">
    <property type="term" value="F:phosphorelay sensor kinase activity"/>
    <property type="evidence" value="ECO:0007669"/>
    <property type="project" value="InterPro"/>
</dbReference>
<dbReference type="EMBL" id="VBOV01000103">
    <property type="protein sequence ID" value="TMQ59330.1"/>
    <property type="molecule type" value="Genomic_DNA"/>
</dbReference>
<dbReference type="Pfam" id="PF00672">
    <property type="entry name" value="HAMP"/>
    <property type="match status" value="1"/>
</dbReference>
<dbReference type="SUPFAM" id="SSF47384">
    <property type="entry name" value="Homodimeric domain of signal transducing histidine kinase"/>
    <property type="match status" value="1"/>
</dbReference>
<dbReference type="InterPro" id="IPR035965">
    <property type="entry name" value="PAS-like_dom_sf"/>
</dbReference>
<comment type="caution">
    <text evidence="16">The sequence shown here is derived from an EMBL/GenBank/DDBJ whole genome shotgun (WGS) entry which is preliminary data.</text>
</comment>
<dbReference type="InterPro" id="IPR004358">
    <property type="entry name" value="Sig_transdc_His_kin-like_C"/>
</dbReference>
<evidence type="ECO:0000256" key="13">
    <source>
        <dbReference type="SAM" id="Phobius"/>
    </source>
</evidence>
<dbReference type="Pfam" id="PF08448">
    <property type="entry name" value="PAS_4"/>
    <property type="match status" value="1"/>
</dbReference>
<dbReference type="InterPro" id="IPR036097">
    <property type="entry name" value="HisK_dim/P_sf"/>
</dbReference>
<keyword evidence="11 13" id="KW-0472">Membrane</keyword>
<protein>
    <recommendedName>
        <fullName evidence="3">histidine kinase</fullName>
        <ecNumber evidence="3">2.7.13.3</ecNumber>
    </recommendedName>
</protein>
<keyword evidence="8" id="KW-0418">Kinase</keyword>
<dbReference type="Gene3D" id="3.30.565.10">
    <property type="entry name" value="Histidine kinase-like ATPase, C-terminal domain"/>
    <property type="match status" value="1"/>
</dbReference>
<dbReference type="CDD" id="cd16922">
    <property type="entry name" value="HATPase_EvgS-ArcB-TorS-like"/>
    <property type="match status" value="1"/>
</dbReference>
<reference evidence="16 17" key="1">
    <citation type="journal article" date="2019" name="Nat. Microbiol.">
        <title>Mediterranean grassland soil C-N compound turnover is dependent on rainfall and depth, and is mediated by genomically divergent microorganisms.</title>
        <authorList>
            <person name="Diamond S."/>
            <person name="Andeer P.F."/>
            <person name="Li Z."/>
            <person name="Crits-Christoph A."/>
            <person name="Burstein D."/>
            <person name="Anantharaman K."/>
            <person name="Lane K.R."/>
            <person name="Thomas B.C."/>
            <person name="Pan C."/>
            <person name="Northen T.R."/>
            <person name="Banfield J.F."/>
        </authorList>
    </citation>
    <scope>NUCLEOTIDE SEQUENCE [LARGE SCALE GENOMIC DNA]</scope>
    <source>
        <strain evidence="16">WS_5</strain>
    </source>
</reference>
<dbReference type="InterPro" id="IPR003594">
    <property type="entry name" value="HATPase_dom"/>
</dbReference>
<gene>
    <name evidence="16" type="ORF">E6K75_04205</name>
</gene>
<keyword evidence="10" id="KW-0902">Two-component regulatory system</keyword>
<keyword evidence="5" id="KW-0597">Phosphoprotein</keyword>
<evidence type="ECO:0000256" key="5">
    <source>
        <dbReference type="ARBA" id="ARBA00022553"/>
    </source>
</evidence>
<dbReference type="Gene3D" id="6.10.340.10">
    <property type="match status" value="1"/>
</dbReference>
<evidence type="ECO:0000256" key="7">
    <source>
        <dbReference type="ARBA" id="ARBA00022741"/>
    </source>
</evidence>
<dbReference type="InterPro" id="IPR003660">
    <property type="entry name" value="HAMP_dom"/>
</dbReference>
<dbReference type="InterPro" id="IPR036890">
    <property type="entry name" value="HATPase_C_sf"/>
</dbReference>
<keyword evidence="9" id="KW-0067">ATP-binding</keyword>
<dbReference type="GO" id="GO:0005524">
    <property type="term" value="F:ATP binding"/>
    <property type="evidence" value="ECO:0007669"/>
    <property type="project" value="UniProtKB-KW"/>
</dbReference>
<name>A0A538T6Q8_UNCEI</name>
<dbReference type="SUPFAM" id="SSF158472">
    <property type="entry name" value="HAMP domain-like"/>
    <property type="match status" value="1"/>
</dbReference>
<dbReference type="GO" id="GO:0005886">
    <property type="term" value="C:plasma membrane"/>
    <property type="evidence" value="ECO:0007669"/>
    <property type="project" value="UniProtKB-SubCell"/>
</dbReference>
<feature type="domain" description="Histidine kinase" evidence="14">
    <location>
        <begin position="376"/>
        <end position="592"/>
    </location>
</feature>
<dbReference type="PANTHER" id="PTHR42878">
    <property type="entry name" value="TWO-COMPONENT HISTIDINE KINASE"/>
    <property type="match status" value="1"/>
</dbReference>
<evidence type="ECO:0000313" key="16">
    <source>
        <dbReference type="EMBL" id="TMQ59330.1"/>
    </source>
</evidence>
<keyword evidence="12" id="KW-0175">Coiled coil</keyword>
<evidence type="ECO:0000256" key="4">
    <source>
        <dbReference type="ARBA" id="ARBA00022475"/>
    </source>
</evidence>
<feature type="domain" description="HAMP" evidence="15">
    <location>
        <begin position="196"/>
        <end position="248"/>
    </location>
</feature>
<dbReference type="InterPro" id="IPR013656">
    <property type="entry name" value="PAS_4"/>
</dbReference>
<dbReference type="InterPro" id="IPR050351">
    <property type="entry name" value="BphY/WalK/GraS-like"/>
</dbReference>
<evidence type="ECO:0000256" key="11">
    <source>
        <dbReference type="ARBA" id="ARBA00023136"/>
    </source>
</evidence>
<proteinExistence type="predicted"/>
<dbReference type="CDD" id="cd00082">
    <property type="entry name" value="HisKA"/>
    <property type="match status" value="1"/>
</dbReference>
<evidence type="ECO:0000256" key="6">
    <source>
        <dbReference type="ARBA" id="ARBA00022679"/>
    </source>
</evidence>
<feature type="transmembrane region" description="Helical" evidence="13">
    <location>
        <begin position="176"/>
        <end position="195"/>
    </location>
</feature>
<dbReference type="InterPro" id="IPR005467">
    <property type="entry name" value="His_kinase_dom"/>
</dbReference>
<evidence type="ECO:0000256" key="10">
    <source>
        <dbReference type="ARBA" id="ARBA00023012"/>
    </source>
</evidence>
<evidence type="ECO:0000256" key="3">
    <source>
        <dbReference type="ARBA" id="ARBA00012438"/>
    </source>
</evidence>